<comment type="caution">
    <text evidence="2">The sequence shown here is derived from an EMBL/GenBank/DDBJ whole genome shotgun (WGS) entry which is preliminary data.</text>
</comment>
<sequence>MTYNLAPANAPWFEHLTDSVDALGEAAREWQLAASAAVVAHEQMNPMRRVLHDGKVTGQPGPDAVGWNARPFRRSPHSAAVYELQRLYLDARQRTRVEYEHAALLYASGAAWAIGQVRAGAQPTRAALPAEDDGRKRALVPGSCDAGVEDFKADHFSKARLLEDAYDRLLECLAAGRQAEDIGNQEYVSERDDAEAAECWAVAEGTADAAYAYGRLLREALGFVLLGPRQARLKQLAEQQAAERADQGQTDAPGGEL</sequence>
<proteinExistence type="predicted"/>
<evidence type="ECO:0000313" key="2">
    <source>
        <dbReference type="EMBL" id="MFM9653541.1"/>
    </source>
</evidence>
<accession>A0ABW9IYN8</accession>
<gene>
    <name evidence="2" type="ORF">ACKI1S_46645</name>
</gene>
<name>A0ABW9IYN8_STRGJ</name>
<evidence type="ECO:0000313" key="3">
    <source>
        <dbReference type="Proteomes" id="UP001631993"/>
    </source>
</evidence>
<evidence type="ECO:0000256" key="1">
    <source>
        <dbReference type="SAM" id="MobiDB-lite"/>
    </source>
</evidence>
<organism evidence="2 3">
    <name type="scientific">Streptomyces galilaeus</name>
    <dbReference type="NCBI Taxonomy" id="33899"/>
    <lineage>
        <taxon>Bacteria</taxon>
        <taxon>Bacillati</taxon>
        <taxon>Actinomycetota</taxon>
        <taxon>Actinomycetes</taxon>
        <taxon>Kitasatosporales</taxon>
        <taxon>Streptomycetaceae</taxon>
        <taxon>Streptomyces</taxon>
    </lineage>
</organism>
<keyword evidence="3" id="KW-1185">Reference proteome</keyword>
<dbReference type="RefSeq" id="WP_409097809.1">
    <property type="nucleotide sequence ID" value="NZ_JBJVNE010000059.1"/>
</dbReference>
<protein>
    <submittedName>
        <fullName evidence="2">Uncharacterized protein</fullName>
    </submittedName>
</protein>
<dbReference type="Proteomes" id="UP001631993">
    <property type="component" value="Unassembled WGS sequence"/>
</dbReference>
<dbReference type="EMBL" id="JBJVNE010000059">
    <property type="protein sequence ID" value="MFM9653541.1"/>
    <property type="molecule type" value="Genomic_DNA"/>
</dbReference>
<feature type="region of interest" description="Disordered" evidence="1">
    <location>
        <begin position="236"/>
        <end position="257"/>
    </location>
</feature>
<reference evidence="2 3" key="1">
    <citation type="submission" date="2024-12" db="EMBL/GenBank/DDBJ databases">
        <title>Forecasting of Potato common scab and diversities of Pathogenic streptomyces spp. in china.</title>
        <authorList>
            <person name="Handique U."/>
            <person name="Wu J."/>
        </authorList>
    </citation>
    <scope>NUCLEOTIDE SEQUENCE [LARGE SCALE GENOMIC DNA]</scope>
    <source>
        <strain evidence="2 3">ZRIMU1585</strain>
    </source>
</reference>